<feature type="domain" description="MvaT DNA-binding" evidence="2">
    <location>
        <begin position="97"/>
        <end position="133"/>
    </location>
</feature>
<organism evidence="3 4">
    <name type="scientific">Pseudomonas syringae pv. avii</name>
    <dbReference type="NCBI Taxonomy" id="663959"/>
    <lineage>
        <taxon>Bacteria</taxon>
        <taxon>Pseudomonadati</taxon>
        <taxon>Pseudomonadota</taxon>
        <taxon>Gammaproteobacteria</taxon>
        <taxon>Pseudomonadales</taxon>
        <taxon>Pseudomonadaceae</taxon>
        <taxon>Pseudomonas</taxon>
        <taxon>Pseudomonas syringae</taxon>
    </lineage>
</organism>
<gene>
    <name evidence="3" type="ORF">ALP29_01876</name>
</gene>
<name>A0A3M5V5H0_PSESX</name>
<dbReference type="Proteomes" id="UP000280395">
    <property type="component" value="Unassembled WGS sequence"/>
</dbReference>
<reference evidence="3 4" key="1">
    <citation type="submission" date="2018-08" db="EMBL/GenBank/DDBJ databases">
        <title>Recombination of ecologically and evolutionarily significant loci maintains genetic cohesion in the Pseudomonas syringae species complex.</title>
        <authorList>
            <person name="Dillon M."/>
            <person name="Thakur S."/>
            <person name="Almeida R.N.D."/>
            <person name="Weir B.S."/>
            <person name="Guttman D.S."/>
        </authorList>
    </citation>
    <scope>NUCLEOTIDE SEQUENCE [LARGE SCALE GENOMIC DNA]</scope>
    <source>
        <strain evidence="3 4">ICMP 14479</strain>
    </source>
</reference>
<proteinExistence type="predicted"/>
<dbReference type="EMBL" id="RBUA01000922">
    <property type="protein sequence ID" value="RMU53451.1"/>
    <property type="molecule type" value="Genomic_DNA"/>
</dbReference>
<dbReference type="InterPro" id="IPR035616">
    <property type="entry name" value="MvaT_DBD"/>
</dbReference>
<comment type="caution">
    <text evidence="3">The sequence shown here is derived from an EMBL/GenBank/DDBJ whole genome shotgun (WGS) entry which is preliminary data.</text>
</comment>
<evidence type="ECO:0000256" key="1">
    <source>
        <dbReference type="SAM" id="Coils"/>
    </source>
</evidence>
<sequence>MSAVDIRNYIIGVQILSRLAEFRAAEKALQEQLAQLESLKNDAGLKKEIEFEEKLKTLMGKYDKSLRDVIAILDPAPRKGGAPAAAAPKQRRARVVKVYHNPHTGELIETKGGNHRGLKAWKEQYGAATVDSWLRG</sequence>
<keyword evidence="1" id="KW-0175">Coiled coil</keyword>
<evidence type="ECO:0000313" key="3">
    <source>
        <dbReference type="EMBL" id="RMU53451.1"/>
    </source>
</evidence>
<dbReference type="Pfam" id="PF22055">
    <property type="entry name" value="MvaT_DBD"/>
    <property type="match status" value="1"/>
</dbReference>
<evidence type="ECO:0000313" key="4">
    <source>
        <dbReference type="Proteomes" id="UP000280395"/>
    </source>
</evidence>
<accession>A0A3M5V5H0</accession>
<evidence type="ECO:0000259" key="2">
    <source>
        <dbReference type="Pfam" id="PF22055"/>
    </source>
</evidence>
<dbReference type="AlphaFoldDB" id="A0A3M5V5H0"/>
<dbReference type="CDD" id="cd16170">
    <property type="entry name" value="MvaT_DBD"/>
    <property type="match status" value="1"/>
</dbReference>
<protein>
    <recommendedName>
        <fullName evidence="2">MvaT DNA-binding domain-containing protein</fullName>
    </recommendedName>
</protein>
<feature type="coiled-coil region" evidence="1">
    <location>
        <begin position="19"/>
        <end position="46"/>
    </location>
</feature>
<dbReference type="NCBIfam" id="NF041859">
    <property type="entry name" value="silencer_MvaTU"/>
    <property type="match status" value="1"/>
</dbReference>